<keyword evidence="2" id="KW-0677">Repeat</keyword>
<dbReference type="GO" id="GO:0035091">
    <property type="term" value="F:phosphatidylinositol binding"/>
    <property type="evidence" value="ECO:0007669"/>
    <property type="project" value="InterPro"/>
</dbReference>
<dbReference type="Pfam" id="PF12799">
    <property type="entry name" value="LRR_4"/>
    <property type="match status" value="1"/>
</dbReference>
<evidence type="ECO:0000313" key="4">
    <source>
        <dbReference type="EMBL" id="LAB70987.1"/>
    </source>
</evidence>
<dbReference type="FunFam" id="3.30.1520.10:FF:000020">
    <property type="entry name" value="nischarin isoform X1"/>
    <property type="match status" value="1"/>
</dbReference>
<sequence>MAYLSEENKLEVEIPSATVAEDYTNYEILVRIGPVEWFVSHRYSDFKTLHQHLTTNHGVAKHLLPPKKIIGNKDPVFIQKRRFDLQVYLQGVVALMQQAIVDELAEFLSLCQYEVLYLRQHLATTHCNIRQGNDQTWYSTLELHAISDGQCRGLPEHAATTTTTDFCNVADAAGTVQKIHCSGSWENWRRSNIIPNELEFNFNLFKKLHTLLLRNCNVLKINNASTLRKTIVLLNAHACNLTNVSDILLCDSVHRDLTEVDDETLKSLPKWLTLRDLNLSNNKITSIDLSISLCNRLETINLSGNKLTSLEYLTKLPYLISVVVSNNCIVELPDLHTRLGNLVHLDLSRNKMVSLRALACLYSLVSLDVSSNLVVDVNEVHHVAKLPCLEDFILTGNPVSTIVDYRTKVMECFGNRCSELCLDNERPTQRELDKVAVLQALRAAREGSTCRLPTLSIASPLSLRQSHNTSITGLVCVCTAGSATAAANSVNDPPDVATAVEEATKFD</sequence>
<dbReference type="SUPFAM" id="SSF52075">
    <property type="entry name" value="Outer arm dynein light chain 1"/>
    <property type="match status" value="1"/>
</dbReference>
<protein>
    <submittedName>
        <fullName evidence="4">Nischarin-like</fullName>
    </submittedName>
</protein>
<organism evidence="4">
    <name type="scientific">Hirondellea gigas</name>
    <dbReference type="NCBI Taxonomy" id="1518452"/>
    <lineage>
        <taxon>Eukaryota</taxon>
        <taxon>Metazoa</taxon>
        <taxon>Ecdysozoa</taxon>
        <taxon>Arthropoda</taxon>
        <taxon>Crustacea</taxon>
        <taxon>Multicrustacea</taxon>
        <taxon>Malacostraca</taxon>
        <taxon>Eumalacostraca</taxon>
        <taxon>Peracarida</taxon>
        <taxon>Amphipoda</taxon>
        <taxon>Amphilochidea</taxon>
        <taxon>Lysianassida</taxon>
        <taxon>Lysianassidira</taxon>
        <taxon>Lysianassoidea</taxon>
        <taxon>Lysianassidae</taxon>
        <taxon>Hirondellea</taxon>
    </lineage>
</organism>
<dbReference type="EMBL" id="IACF01005402">
    <property type="protein sequence ID" value="LAB70987.1"/>
    <property type="molecule type" value="mRNA"/>
</dbReference>
<accession>A0A2P2IAE4</accession>
<dbReference type="PANTHER" id="PTHR15454">
    <property type="entry name" value="NISCHARIN RELATED"/>
    <property type="match status" value="1"/>
</dbReference>
<keyword evidence="1" id="KW-0433">Leucine-rich repeat</keyword>
<dbReference type="InterPro" id="IPR001683">
    <property type="entry name" value="PX_dom"/>
</dbReference>
<evidence type="ECO:0000256" key="1">
    <source>
        <dbReference type="ARBA" id="ARBA00022614"/>
    </source>
</evidence>
<reference evidence="4" key="1">
    <citation type="journal article" date="2018" name="Biosci. Biotechnol. Biochem.">
        <title>Polysaccharide hydrolase of the hadal zone amphipods Hirondellea gigas.</title>
        <authorList>
            <person name="Kobayashi H."/>
            <person name="Nagahama T."/>
            <person name="Arai W."/>
            <person name="Sasagawa Y."/>
            <person name="Umeda M."/>
            <person name="Hayashi T."/>
            <person name="Nikaido I."/>
            <person name="Watanabe H."/>
            <person name="Oguri K."/>
            <person name="Kitazato H."/>
            <person name="Fujioka K."/>
            <person name="Kido Y."/>
            <person name="Takami H."/>
        </authorList>
    </citation>
    <scope>NUCLEOTIDE SEQUENCE</scope>
    <source>
        <tissue evidence="4">Whole body</tissue>
    </source>
</reference>
<dbReference type="Gene3D" id="3.30.1520.10">
    <property type="entry name" value="Phox-like domain"/>
    <property type="match status" value="1"/>
</dbReference>
<dbReference type="PROSITE" id="PS50195">
    <property type="entry name" value="PX"/>
    <property type="match status" value="1"/>
</dbReference>
<dbReference type="Pfam" id="PF00787">
    <property type="entry name" value="PX"/>
    <property type="match status" value="1"/>
</dbReference>
<evidence type="ECO:0000256" key="2">
    <source>
        <dbReference type="ARBA" id="ARBA00022737"/>
    </source>
</evidence>
<dbReference type="SMART" id="SM00312">
    <property type="entry name" value="PX"/>
    <property type="match status" value="1"/>
</dbReference>
<dbReference type="SUPFAM" id="SSF64268">
    <property type="entry name" value="PX domain"/>
    <property type="match status" value="1"/>
</dbReference>
<dbReference type="PANTHER" id="PTHR15454:SF35">
    <property type="entry name" value="NISCHARIN"/>
    <property type="match status" value="1"/>
</dbReference>
<dbReference type="InterPro" id="IPR036871">
    <property type="entry name" value="PX_dom_sf"/>
</dbReference>
<dbReference type="AlphaFoldDB" id="A0A2P2IAE4"/>
<dbReference type="InterPro" id="IPR032675">
    <property type="entry name" value="LRR_dom_sf"/>
</dbReference>
<dbReference type="GO" id="GO:0005737">
    <property type="term" value="C:cytoplasm"/>
    <property type="evidence" value="ECO:0007669"/>
    <property type="project" value="TreeGrafter"/>
</dbReference>
<proteinExistence type="evidence at transcript level"/>
<dbReference type="InterPro" id="IPR001611">
    <property type="entry name" value="Leu-rich_rpt"/>
</dbReference>
<dbReference type="InterPro" id="IPR025875">
    <property type="entry name" value="Leu-rich_rpt_4"/>
</dbReference>
<name>A0A2P2IAE4_9CRUS</name>
<dbReference type="PROSITE" id="PS51450">
    <property type="entry name" value="LRR"/>
    <property type="match status" value="3"/>
</dbReference>
<evidence type="ECO:0000259" key="3">
    <source>
        <dbReference type="PROSITE" id="PS50195"/>
    </source>
</evidence>
<feature type="domain" description="PX" evidence="3">
    <location>
        <begin position="4"/>
        <end position="115"/>
    </location>
</feature>
<dbReference type="Gene3D" id="3.80.10.10">
    <property type="entry name" value="Ribonuclease Inhibitor"/>
    <property type="match status" value="2"/>
</dbReference>